<keyword evidence="9 11" id="KW-0472">Membrane</keyword>
<evidence type="ECO:0000256" key="10">
    <source>
        <dbReference type="PIRSR" id="PIRSR000177-1"/>
    </source>
</evidence>
<dbReference type="AlphaFoldDB" id="A0A848G1D8"/>
<keyword evidence="6 10" id="KW-0479">Metal-binding</keyword>
<dbReference type="Proteomes" id="UP000580043">
    <property type="component" value="Unassembled WGS sequence"/>
</dbReference>
<evidence type="ECO:0000256" key="5">
    <source>
        <dbReference type="ARBA" id="ARBA00022692"/>
    </source>
</evidence>
<gene>
    <name evidence="12" type="ORF">HHL15_04310</name>
</gene>
<evidence type="ECO:0000256" key="6">
    <source>
        <dbReference type="ARBA" id="ARBA00022723"/>
    </source>
</evidence>
<dbReference type="CDD" id="cd00581">
    <property type="entry name" value="QFR_TypeB_TM"/>
    <property type="match status" value="1"/>
</dbReference>
<feature type="binding site" description="axial binding residue" evidence="10">
    <location>
        <position position="142"/>
    </location>
    <ligand>
        <name>heme b</name>
        <dbReference type="ChEBI" id="CHEBI:60344"/>
        <label>bD</label>
    </ligand>
    <ligandPart>
        <name>Fe</name>
        <dbReference type="ChEBI" id="CHEBI:18248"/>
    </ligandPart>
</feature>
<evidence type="ECO:0000256" key="4">
    <source>
        <dbReference type="ARBA" id="ARBA00022617"/>
    </source>
</evidence>
<dbReference type="GO" id="GO:0016020">
    <property type="term" value="C:membrane"/>
    <property type="evidence" value="ECO:0007669"/>
    <property type="project" value="UniProtKB-SubCell"/>
</dbReference>
<evidence type="ECO:0000256" key="11">
    <source>
        <dbReference type="SAM" id="Phobius"/>
    </source>
</evidence>
<feature type="transmembrane region" description="Helical" evidence="11">
    <location>
        <begin position="76"/>
        <end position="97"/>
    </location>
</feature>
<organism evidence="12 13">
    <name type="scientific">Zoogloea dura</name>
    <dbReference type="NCBI Taxonomy" id="2728840"/>
    <lineage>
        <taxon>Bacteria</taxon>
        <taxon>Pseudomonadati</taxon>
        <taxon>Pseudomonadota</taxon>
        <taxon>Betaproteobacteria</taxon>
        <taxon>Rhodocyclales</taxon>
        <taxon>Zoogloeaceae</taxon>
        <taxon>Zoogloea</taxon>
    </lineage>
</organism>
<dbReference type="InterPro" id="IPR034804">
    <property type="entry name" value="SQR/QFR_C/D"/>
</dbReference>
<keyword evidence="7 11" id="KW-1133">Transmembrane helix</keyword>
<protein>
    <submittedName>
        <fullName evidence="12">Fumarate reductase cytochrome b subunit</fullName>
    </submittedName>
</protein>
<feature type="binding site" description="axial binding residue" evidence="10">
    <location>
        <position position="43"/>
    </location>
    <ligand>
        <name>heme b</name>
        <dbReference type="ChEBI" id="CHEBI:60344"/>
        <label>bD</label>
    </ligand>
    <ligandPart>
        <name>Fe</name>
        <dbReference type="ChEBI" id="CHEBI:18248"/>
    </ligandPart>
</feature>
<evidence type="ECO:0000256" key="7">
    <source>
        <dbReference type="ARBA" id="ARBA00022989"/>
    </source>
</evidence>
<evidence type="ECO:0000256" key="9">
    <source>
        <dbReference type="ARBA" id="ARBA00023136"/>
    </source>
</evidence>
<evidence type="ECO:0000256" key="2">
    <source>
        <dbReference type="ARBA" id="ARBA00004050"/>
    </source>
</evidence>
<dbReference type="GO" id="GO:0046872">
    <property type="term" value="F:metal ion binding"/>
    <property type="evidence" value="ECO:0007669"/>
    <property type="project" value="UniProtKB-KW"/>
</dbReference>
<feature type="binding site" description="axial binding residue" evidence="10">
    <location>
        <position position="92"/>
    </location>
    <ligand>
        <name>heme b</name>
        <dbReference type="ChEBI" id="CHEBI:60344"/>
        <label>bD</label>
    </ligand>
    <ligandPart>
        <name>Fe</name>
        <dbReference type="ChEBI" id="CHEBI:18248"/>
    </ligandPart>
</feature>
<evidence type="ECO:0000313" key="13">
    <source>
        <dbReference type="Proteomes" id="UP000580043"/>
    </source>
</evidence>
<dbReference type="InterPro" id="IPR004224">
    <property type="entry name" value="Fum_red_B_TM"/>
</dbReference>
<dbReference type="Gene3D" id="1.20.1300.10">
    <property type="entry name" value="Fumarate reductase/succinate dehydrogenase, transmembrane subunit"/>
    <property type="match status" value="1"/>
</dbReference>
<comment type="subcellular location">
    <subcellularLocation>
        <location evidence="3">Membrane</location>
    </subcellularLocation>
</comment>
<proteinExistence type="predicted"/>
<evidence type="ECO:0000256" key="8">
    <source>
        <dbReference type="ARBA" id="ARBA00023004"/>
    </source>
</evidence>
<sequence>MNAADAARGVPSRSRLRASRWPARLDLLQSLSGLLLALFLIAHMFFVSSILVSQQAFYTIARFFEGAAFLAEPRPWIVSCVVGVVMALFMLHAWLALRKFPASFRQYRIFIEHKEQLRHSDTGLWWVQLWTGFALFFLASVHLFGMLTQPELIGPYESADRIWTGNMWPIYLLLLFAVEIHGGIGLYRLALKWGWLQGADPLAGRRRLRIARTCFSLFFLGLGLVTLLAYVQLGIAHADRAGERYVPHKAASRLAGHERPGGLEFALSRRPGE</sequence>
<keyword evidence="4 10" id="KW-0349">Heme</keyword>
<dbReference type="PIRSF" id="PIRSF000177">
    <property type="entry name" value="Fumar_rd_cyt_b"/>
    <property type="match status" value="1"/>
</dbReference>
<feature type="transmembrane region" description="Helical" evidence="11">
    <location>
        <begin position="168"/>
        <end position="189"/>
    </location>
</feature>
<keyword evidence="13" id="KW-1185">Reference proteome</keyword>
<dbReference type="Pfam" id="PF01127">
    <property type="entry name" value="Sdh_cyt"/>
    <property type="match status" value="1"/>
</dbReference>
<feature type="transmembrane region" description="Helical" evidence="11">
    <location>
        <begin position="210"/>
        <end position="231"/>
    </location>
</feature>
<comment type="function">
    <text evidence="2">Membrane-anchoring subunit of succinate dehydrogenase (SDH).</text>
</comment>
<reference evidence="12 13" key="1">
    <citation type="submission" date="2020-04" db="EMBL/GenBank/DDBJ databases">
        <title>Zoogloea sp. G-4-1-14 isolated from soil.</title>
        <authorList>
            <person name="Dahal R.H."/>
        </authorList>
    </citation>
    <scope>NUCLEOTIDE SEQUENCE [LARGE SCALE GENOMIC DNA]</scope>
    <source>
        <strain evidence="12 13">G-4-1-14</strain>
    </source>
</reference>
<name>A0A848G1D8_9RHOO</name>
<comment type="cofactor">
    <cofactor evidence="1">
        <name>heme</name>
        <dbReference type="ChEBI" id="CHEBI:30413"/>
    </cofactor>
</comment>
<feature type="transmembrane region" description="Helical" evidence="11">
    <location>
        <begin position="124"/>
        <end position="148"/>
    </location>
</feature>
<feature type="transmembrane region" description="Helical" evidence="11">
    <location>
        <begin position="34"/>
        <end position="56"/>
    </location>
</feature>
<dbReference type="InterPro" id="IPR000701">
    <property type="entry name" value="SuccDH_FuR_B_TM-su"/>
</dbReference>
<evidence type="ECO:0000256" key="3">
    <source>
        <dbReference type="ARBA" id="ARBA00004370"/>
    </source>
</evidence>
<evidence type="ECO:0000313" key="12">
    <source>
        <dbReference type="EMBL" id="NML24949.1"/>
    </source>
</evidence>
<dbReference type="NCBIfam" id="NF010072">
    <property type="entry name" value="PRK13553.1"/>
    <property type="match status" value="1"/>
</dbReference>
<dbReference type="SUPFAM" id="SSF81343">
    <property type="entry name" value="Fumarate reductase respiratory complex transmembrane subunits"/>
    <property type="match status" value="1"/>
</dbReference>
<accession>A0A848G1D8</accession>
<feature type="binding site" description="axial binding residue" evidence="10">
    <location>
        <position position="181"/>
    </location>
    <ligand>
        <name>heme b</name>
        <dbReference type="ChEBI" id="CHEBI:60344"/>
        <label>bD</label>
    </ligand>
    <ligandPart>
        <name>Fe</name>
        <dbReference type="ChEBI" id="CHEBI:18248"/>
    </ligandPart>
</feature>
<dbReference type="EMBL" id="JABBGA010000002">
    <property type="protein sequence ID" value="NML24949.1"/>
    <property type="molecule type" value="Genomic_DNA"/>
</dbReference>
<dbReference type="GO" id="GO:0006099">
    <property type="term" value="P:tricarboxylic acid cycle"/>
    <property type="evidence" value="ECO:0007669"/>
    <property type="project" value="InterPro"/>
</dbReference>
<keyword evidence="5 11" id="KW-0812">Transmembrane</keyword>
<keyword evidence="8 10" id="KW-0408">Iron</keyword>
<evidence type="ECO:0000256" key="1">
    <source>
        <dbReference type="ARBA" id="ARBA00001971"/>
    </source>
</evidence>
<comment type="caution">
    <text evidence="12">The sequence shown here is derived from an EMBL/GenBank/DDBJ whole genome shotgun (WGS) entry which is preliminary data.</text>
</comment>